<evidence type="ECO:0000256" key="3">
    <source>
        <dbReference type="ARBA" id="ARBA00022729"/>
    </source>
</evidence>
<feature type="chain" id="PRO_5035811377" description="Vacuolar sorting receptor thioredoxin-like domain-containing protein" evidence="10">
    <location>
        <begin position="16"/>
        <end position="289"/>
    </location>
</feature>
<dbReference type="Proteomes" id="UP000683925">
    <property type="component" value="Unassembled WGS sequence"/>
</dbReference>
<keyword evidence="3 10" id="KW-0732">Signal</keyword>
<dbReference type="InterPro" id="IPR056858">
    <property type="entry name" value="VSR_TRX"/>
</dbReference>
<keyword evidence="7" id="KW-0325">Glycoprotein</keyword>
<feature type="transmembrane region" description="Helical" evidence="9">
    <location>
        <begin position="237"/>
        <end position="258"/>
    </location>
</feature>
<evidence type="ECO:0000256" key="10">
    <source>
        <dbReference type="SAM" id="SignalP"/>
    </source>
</evidence>
<gene>
    <name evidence="12" type="ORF">POCTA_138.1.T1400032</name>
</gene>
<dbReference type="EMBL" id="CAJJDP010000141">
    <property type="protein sequence ID" value="CAD8207096.1"/>
    <property type="molecule type" value="Genomic_DNA"/>
</dbReference>
<dbReference type="PANTHER" id="PTHR22702:SF1">
    <property type="entry name" value="PROTEASE-ASSOCIATED DOMAIN-CONTAINING PROTEIN 1"/>
    <property type="match status" value="1"/>
</dbReference>
<evidence type="ECO:0000256" key="1">
    <source>
        <dbReference type="ARBA" id="ARBA00004479"/>
    </source>
</evidence>
<evidence type="ECO:0000256" key="7">
    <source>
        <dbReference type="ARBA" id="ARBA00023180"/>
    </source>
</evidence>
<dbReference type="OMA" id="KVNIVQH"/>
<evidence type="ECO:0000256" key="4">
    <source>
        <dbReference type="ARBA" id="ARBA00022737"/>
    </source>
</evidence>
<comment type="subcellular location">
    <subcellularLocation>
        <location evidence="8">Endomembrane system</location>
        <topology evidence="8">Single-pass membrane protein</topology>
    </subcellularLocation>
    <subcellularLocation>
        <location evidence="1">Membrane</location>
        <topology evidence="1">Single-pass type I membrane protein</topology>
    </subcellularLocation>
</comment>
<dbReference type="GO" id="GO:0016020">
    <property type="term" value="C:membrane"/>
    <property type="evidence" value="ECO:0007669"/>
    <property type="project" value="UniProtKB-SubCell"/>
</dbReference>
<evidence type="ECO:0000256" key="5">
    <source>
        <dbReference type="ARBA" id="ARBA00022989"/>
    </source>
</evidence>
<proteinExistence type="predicted"/>
<dbReference type="GO" id="GO:0012505">
    <property type="term" value="C:endomembrane system"/>
    <property type="evidence" value="ECO:0007669"/>
    <property type="project" value="UniProtKB-SubCell"/>
</dbReference>
<evidence type="ECO:0000256" key="2">
    <source>
        <dbReference type="ARBA" id="ARBA00022692"/>
    </source>
</evidence>
<feature type="signal peptide" evidence="10">
    <location>
        <begin position="1"/>
        <end position="15"/>
    </location>
</feature>
<dbReference type="OrthoDB" id="297237at2759"/>
<comment type="caution">
    <text evidence="12">The sequence shown here is derived from an EMBL/GenBank/DDBJ whole genome shotgun (WGS) entry which is preliminary data.</text>
</comment>
<keyword evidence="5 9" id="KW-1133">Transmembrane helix</keyword>
<evidence type="ECO:0000259" key="11">
    <source>
        <dbReference type="Pfam" id="PF25011"/>
    </source>
</evidence>
<accession>A0A8S1Y057</accession>
<feature type="domain" description="Vacuolar sorting receptor thioredoxin-like" evidence="11">
    <location>
        <begin position="32"/>
        <end position="182"/>
    </location>
</feature>
<organism evidence="12 13">
    <name type="scientific">Paramecium octaurelia</name>
    <dbReference type="NCBI Taxonomy" id="43137"/>
    <lineage>
        <taxon>Eukaryota</taxon>
        <taxon>Sar</taxon>
        <taxon>Alveolata</taxon>
        <taxon>Ciliophora</taxon>
        <taxon>Intramacronucleata</taxon>
        <taxon>Oligohymenophorea</taxon>
        <taxon>Peniculida</taxon>
        <taxon>Parameciidae</taxon>
        <taxon>Paramecium</taxon>
    </lineage>
</organism>
<evidence type="ECO:0000256" key="9">
    <source>
        <dbReference type="SAM" id="Phobius"/>
    </source>
</evidence>
<protein>
    <recommendedName>
        <fullName evidence="11">Vacuolar sorting receptor thioredoxin-like domain-containing protein</fullName>
    </recommendedName>
</protein>
<keyword evidence="4" id="KW-0677">Repeat</keyword>
<evidence type="ECO:0000313" key="12">
    <source>
        <dbReference type="EMBL" id="CAD8207096.1"/>
    </source>
</evidence>
<reference evidence="12" key="1">
    <citation type="submission" date="2021-01" db="EMBL/GenBank/DDBJ databases">
        <authorList>
            <consortium name="Genoscope - CEA"/>
            <person name="William W."/>
        </authorList>
    </citation>
    <scope>NUCLEOTIDE SEQUENCE</scope>
</reference>
<keyword evidence="6 9" id="KW-0472">Membrane</keyword>
<keyword evidence="2 9" id="KW-0812">Transmembrane</keyword>
<dbReference type="AlphaFoldDB" id="A0A8S1Y057"/>
<evidence type="ECO:0000256" key="6">
    <source>
        <dbReference type="ARBA" id="ARBA00023136"/>
    </source>
</evidence>
<dbReference type="Pfam" id="PF25011">
    <property type="entry name" value="VSR_TRX"/>
    <property type="match status" value="1"/>
</dbReference>
<sequence>MLYFILLAIAVSKDAKQDVNLTIGLDFSDNSYLDFYGNFSKHYEEFHQNGLKVNIVQHLLPCYSCYKRHQFKQPEKNCLGGGRYCQYSDYVSGQAILKELLRQQCVLQVLPNHYFNYSFYFGYQCKKSTMVNCAQTYFTNNNISTEAIDKCVENSFEEDEEVNQEIKTNKILEQYKELQYNQTSFSVYLDSIDKTNSSYDEFLSTVCSKYINVSISICTNTEKPGKQTDNTNTLEQVFLFVFGLIILIITASGGWTLLSKIQFGSSLVPKSRIAIPKLEGDHIIQEDDI</sequence>
<evidence type="ECO:0000313" key="13">
    <source>
        <dbReference type="Proteomes" id="UP000683925"/>
    </source>
</evidence>
<dbReference type="PANTHER" id="PTHR22702">
    <property type="entry name" value="PROTEASE-ASSOCIATED DOMAIN-CONTAINING PROTEIN"/>
    <property type="match status" value="1"/>
</dbReference>
<evidence type="ECO:0000256" key="8">
    <source>
        <dbReference type="ARBA" id="ARBA00037847"/>
    </source>
</evidence>
<name>A0A8S1Y057_PAROT</name>
<keyword evidence="13" id="KW-1185">Reference proteome</keyword>